<dbReference type="InParanoid" id="W3X8I3"/>
<dbReference type="EMBL" id="KI912111">
    <property type="protein sequence ID" value="ETS82428.1"/>
    <property type="molecule type" value="Genomic_DNA"/>
</dbReference>
<dbReference type="OMA" id="ICEWLPI"/>
<protein>
    <recommendedName>
        <fullName evidence="4">Zn(2)-C6 fungal-type domain-containing protein</fullName>
    </recommendedName>
</protein>
<evidence type="ECO:0000256" key="2">
    <source>
        <dbReference type="ARBA" id="ARBA00022723"/>
    </source>
</evidence>
<dbReference type="RefSeq" id="XP_007831076.1">
    <property type="nucleotide sequence ID" value="XM_007832885.1"/>
</dbReference>
<accession>W3X8I3</accession>
<name>W3X8I3_PESFW</name>
<dbReference type="eggNOG" id="ENOG502S128">
    <property type="taxonomic scope" value="Eukaryota"/>
</dbReference>
<comment type="subcellular location">
    <subcellularLocation>
        <location evidence="1">Nucleus</location>
    </subcellularLocation>
</comment>
<dbReference type="GO" id="GO:0003677">
    <property type="term" value="F:DNA binding"/>
    <property type="evidence" value="ECO:0007669"/>
    <property type="project" value="InterPro"/>
</dbReference>
<dbReference type="InterPro" id="IPR050613">
    <property type="entry name" value="Sec_Metabolite_Reg"/>
</dbReference>
<dbReference type="SUPFAM" id="SSF57701">
    <property type="entry name" value="Zn2/Cys6 DNA-binding domain"/>
    <property type="match status" value="1"/>
</dbReference>
<dbReference type="Pfam" id="PF04082">
    <property type="entry name" value="Fungal_trans"/>
    <property type="match status" value="1"/>
</dbReference>
<keyword evidence="6" id="KW-1185">Reference proteome</keyword>
<dbReference type="InterPro" id="IPR001138">
    <property type="entry name" value="Zn2Cys6_DnaBD"/>
</dbReference>
<dbReference type="KEGG" id="pfy:PFICI_04304"/>
<dbReference type="PANTHER" id="PTHR31001">
    <property type="entry name" value="UNCHARACTERIZED TRANSCRIPTIONAL REGULATORY PROTEIN"/>
    <property type="match status" value="1"/>
</dbReference>
<dbReference type="SMART" id="SM00906">
    <property type="entry name" value="Fungal_trans"/>
    <property type="match status" value="1"/>
</dbReference>
<dbReference type="Gene3D" id="4.10.240.10">
    <property type="entry name" value="Zn(2)-C6 fungal-type DNA-binding domain"/>
    <property type="match status" value="1"/>
</dbReference>
<evidence type="ECO:0000256" key="1">
    <source>
        <dbReference type="ARBA" id="ARBA00004123"/>
    </source>
</evidence>
<dbReference type="CDD" id="cd12148">
    <property type="entry name" value="fungal_TF_MHR"/>
    <property type="match status" value="1"/>
</dbReference>
<dbReference type="AlphaFoldDB" id="W3X8I3"/>
<feature type="domain" description="Zn(2)-C6 fungal-type" evidence="4">
    <location>
        <begin position="14"/>
        <end position="45"/>
    </location>
</feature>
<dbReference type="GO" id="GO:0008270">
    <property type="term" value="F:zinc ion binding"/>
    <property type="evidence" value="ECO:0007669"/>
    <property type="project" value="InterPro"/>
</dbReference>
<sequence>MADDIRSTQRAPKSCTACYARKIKCSKELPCRQCVRRGVPTECRREVVRVKGRIHTVDASQSSPSYADLLQENLRLGALLAGHNSAPVTESTSRLPALADKTEWYENRLFDMMEHCPGLRSVWGKEDILLPSKSCSDAILAFAPQWTFWIHFAVSTPQFLQEHEDFWCLQSAAESLDHAEPLWLAVYFSILASTLLFMSDEVIDTIPAPPGKPDDLLRNWYTIVVLGMLFTNMGDISRQKIMWSVAIRVAQQLKLGNDSAHEDESFSDQQVRRRLWWTIIICEWLPIPFHTPFVNDVDFDCQLPEDVDDEELSLPSSHRLSRSKPRPVQYHIIMARLARIYYSFRYKLRIRAWSAEEITSIVLAADDELANLVGELPLFLQSDQQFANTIDDGDSRQPWMLWQSQSLAMAFLYYRIAINRVLQQYWLKGSPNQARVRAICLSSAQAIVRAIVTGKLDTSKFRSWAIATNVFSACVTLLLDNTSRESSYSNCRTEIDLGIAFLQRISHSPLANHGGRILEEIQKNQI</sequence>
<evidence type="ECO:0000259" key="4">
    <source>
        <dbReference type="PROSITE" id="PS50048"/>
    </source>
</evidence>
<dbReference type="GeneID" id="19269317"/>
<gene>
    <name evidence="5" type="ORF">PFICI_04304</name>
</gene>
<dbReference type="STRING" id="1229662.W3X8I3"/>
<dbReference type="Pfam" id="PF00172">
    <property type="entry name" value="Zn_clus"/>
    <property type="match status" value="1"/>
</dbReference>
<keyword evidence="2" id="KW-0479">Metal-binding</keyword>
<organism evidence="5 6">
    <name type="scientific">Pestalotiopsis fici (strain W106-1 / CGMCC3.15140)</name>
    <dbReference type="NCBI Taxonomy" id="1229662"/>
    <lineage>
        <taxon>Eukaryota</taxon>
        <taxon>Fungi</taxon>
        <taxon>Dikarya</taxon>
        <taxon>Ascomycota</taxon>
        <taxon>Pezizomycotina</taxon>
        <taxon>Sordariomycetes</taxon>
        <taxon>Xylariomycetidae</taxon>
        <taxon>Amphisphaeriales</taxon>
        <taxon>Sporocadaceae</taxon>
        <taxon>Pestalotiopsis</taxon>
    </lineage>
</organism>
<dbReference type="HOGENOM" id="CLU_013987_2_0_1"/>
<dbReference type="SMART" id="SM00066">
    <property type="entry name" value="GAL4"/>
    <property type="match status" value="1"/>
</dbReference>
<evidence type="ECO:0000256" key="3">
    <source>
        <dbReference type="ARBA" id="ARBA00023242"/>
    </source>
</evidence>
<dbReference type="PROSITE" id="PS50048">
    <property type="entry name" value="ZN2_CY6_FUNGAL_2"/>
    <property type="match status" value="1"/>
</dbReference>
<keyword evidence="3" id="KW-0539">Nucleus</keyword>
<dbReference type="OrthoDB" id="1747771at2759"/>
<dbReference type="InterPro" id="IPR007219">
    <property type="entry name" value="XnlR_reg_dom"/>
</dbReference>
<evidence type="ECO:0000313" key="6">
    <source>
        <dbReference type="Proteomes" id="UP000030651"/>
    </source>
</evidence>
<dbReference type="GO" id="GO:0006351">
    <property type="term" value="P:DNA-templated transcription"/>
    <property type="evidence" value="ECO:0007669"/>
    <property type="project" value="InterPro"/>
</dbReference>
<dbReference type="GO" id="GO:0000981">
    <property type="term" value="F:DNA-binding transcription factor activity, RNA polymerase II-specific"/>
    <property type="evidence" value="ECO:0007669"/>
    <property type="project" value="InterPro"/>
</dbReference>
<dbReference type="PANTHER" id="PTHR31001:SF76">
    <property type="entry name" value="ZN(2)-C6 FUNGAL-TYPE DOMAIN-CONTAINING PROTEIN"/>
    <property type="match status" value="1"/>
</dbReference>
<evidence type="ECO:0000313" key="5">
    <source>
        <dbReference type="EMBL" id="ETS82428.1"/>
    </source>
</evidence>
<proteinExistence type="predicted"/>
<dbReference type="InterPro" id="IPR036864">
    <property type="entry name" value="Zn2-C6_fun-type_DNA-bd_sf"/>
</dbReference>
<dbReference type="GO" id="GO:0005634">
    <property type="term" value="C:nucleus"/>
    <property type="evidence" value="ECO:0007669"/>
    <property type="project" value="UniProtKB-SubCell"/>
</dbReference>
<dbReference type="Proteomes" id="UP000030651">
    <property type="component" value="Unassembled WGS sequence"/>
</dbReference>
<reference evidence="6" key="1">
    <citation type="journal article" date="2015" name="BMC Genomics">
        <title>Genomic and transcriptomic analysis of the endophytic fungus Pestalotiopsis fici reveals its lifestyle and high potential for synthesis of natural products.</title>
        <authorList>
            <person name="Wang X."/>
            <person name="Zhang X."/>
            <person name="Liu L."/>
            <person name="Xiang M."/>
            <person name="Wang W."/>
            <person name="Sun X."/>
            <person name="Che Y."/>
            <person name="Guo L."/>
            <person name="Liu G."/>
            <person name="Guo L."/>
            <person name="Wang C."/>
            <person name="Yin W.B."/>
            <person name="Stadler M."/>
            <person name="Zhang X."/>
            <person name="Liu X."/>
        </authorList>
    </citation>
    <scope>NUCLEOTIDE SEQUENCE [LARGE SCALE GENOMIC DNA]</scope>
    <source>
        <strain evidence="6">W106-1 / CGMCC3.15140</strain>
    </source>
</reference>
<dbReference type="CDD" id="cd00067">
    <property type="entry name" value="GAL4"/>
    <property type="match status" value="1"/>
</dbReference>